<dbReference type="OrthoDB" id="6629043at2759"/>
<proteinExistence type="predicted"/>
<accession>A0A8R2F6X9</accession>
<dbReference type="RefSeq" id="XP_008181435.1">
    <property type="nucleotide sequence ID" value="XM_008183213.1"/>
</dbReference>
<evidence type="ECO:0000313" key="1">
    <source>
        <dbReference type="EnsemblMetazoa" id="XP_008181435.1"/>
    </source>
</evidence>
<evidence type="ECO:0000313" key="2">
    <source>
        <dbReference type="Proteomes" id="UP000007819"/>
    </source>
</evidence>
<dbReference type="KEGG" id="api:103308922"/>
<protein>
    <submittedName>
        <fullName evidence="1">Uncharacterized protein</fullName>
    </submittedName>
</protein>
<organism evidence="1 2">
    <name type="scientific">Acyrthosiphon pisum</name>
    <name type="common">Pea aphid</name>
    <dbReference type="NCBI Taxonomy" id="7029"/>
    <lineage>
        <taxon>Eukaryota</taxon>
        <taxon>Metazoa</taxon>
        <taxon>Ecdysozoa</taxon>
        <taxon>Arthropoda</taxon>
        <taxon>Hexapoda</taxon>
        <taxon>Insecta</taxon>
        <taxon>Pterygota</taxon>
        <taxon>Neoptera</taxon>
        <taxon>Paraneoptera</taxon>
        <taxon>Hemiptera</taxon>
        <taxon>Sternorrhyncha</taxon>
        <taxon>Aphidomorpha</taxon>
        <taxon>Aphidoidea</taxon>
        <taxon>Aphididae</taxon>
        <taxon>Macrosiphini</taxon>
        <taxon>Acyrthosiphon</taxon>
    </lineage>
</organism>
<name>A0A8R2F6X9_ACYPI</name>
<dbReference type="Proteomes" id="UP000007819">
    <property type="component" value="Chromosome A1"/>
</dbReference>
<reference evidence="2" key="1">
    <citation type="submission" date="2010-06" db="EMBL/GenBank/DDBJ databases">
        <authorList>
            <person name="Jiang H."/>
            <person name="Abraham K."/>
            <person name="Ali S."/>
            <person name="Alsbrooks S.L."/>
            <person name="Anim B.N."/>
            <person name="Anosike U.S."/>
            <person name="Attaway T."/>
            <person name="Bandaranaike D.P."/>
            <person name="Battles P.K."/>
            <person name="Bell S.N."/>
            <person name="Bell A.V."/>
            <person name="Beltran B."/>
            <person name="Bickham C."/>
            <person name="Bustamante Y."/>
            <person name="Caleb T."/>
            <person name="Canada A."/>
            <person name="Cardenas V."/>
            <person name="Carter K."/>
            <person name="Chacko J."/>
            <person name="Chandrabose M.N."/>
            <person name="Chavez D."/>
            <person name="Chavez A."/>
            <person name="Chen L."/>
            <person name="Chu H.-S."/>
            <person name="Claassen K.J."/>
            <person name="Cockrell R."/>
            <person name="Collins M."/>
            <person name="Cooper J.A."/>
            <person name="Cree A."/>
            <person name="Curry S.M."/>
            <person name="Da Y."/>
            <person name="Dao M.D."/>
            <person name="Das B."/>
            <person name="Davila M.-L."/>
            <person name="Davy-Carroll L."/>
            <person name="Denson S."/>
            <person name="Dinh H."/>
            <person name="Ebong V.E."/>
            <person name="Edwards J.R."/>
            <person name="Egan A."/>
            <person name="El-Daye J."/>
            <person name="Escobedo L."/>
            <person name="Fernandez S."/>
            <person name="Fernando P.R."/>
            <person name="Flagg N."/>
            <person name="Forbes L.D."/>
            <person name="Fowler R.G."/>
            <person name="Fu Q."/>
            <person name="Gabisi R.A."/>
            <person name="Ganer J."/>
            <person name="Garbino Pronczuk A."/>
            <person name="Garcia R.M."/>
            <person name="Garner T."/>
            <person name="Garrett T.E."/>
            <person name="Gonzalez D.A."/>
            <person name="Hamid H."/>
            <person name="Hawkins E.S."/>
            <person name="Hirani K."/>
            <person name="Hogues M.E."/>
            <person name="Hollins B."/>
            <person name="Hsiao C.-H."/>
            <person name="Jabil R."/>
            <person name="James M.L."/>
            <person name="Jhangiani S.N."/>
            <person name="Johnson B."/>
            <person name="Johnson Q."/>
            <person name="Joshi V."/>
            <person name="Kalu J.B."/>
            <person name="Kam C."/>
            <person name="Kashfia A."/>
            <person name="Keebler J."/>
            <person name="Kisamo H."/>
            <person name="Kovar C.L."/>
            <person name="Lago L.A."/>
            <person name="Lai C.-Y."/>
            <person name="Laidlaw J."/>
            <person name="Lara F."/>
            <person name="Le T.-K."/>
            <person name="Lee S.L."/>
            <person name="Legall F.H."/>
            <person name="Lemon S.J."/>
            <person name="Lewis L.R."/>
            <person name="Li B."/>
            <person name="Liu Y."/>
            <person name="Liu Y.-S."/>
            <person name="Lopez J."/>
            <person name="Lozado R.J."/>
            <person name="Lu J."/>
            <person name="Madu R.C."/>
            <person name="Maheshwari M."/>
            <person name="Maheshwari R."/>
            <person name="Malloy K."/>
            <person name="Martinez E."/>
            <person name="Mathew T."/>
            <person name="Mercado I.C."/>
            <person name="Mercado C."/>
            <person name="Meyer B."/>
            <person name="Montgomery K."/>
            <person name="Morgan M.B."/>
            <person name="Munidasa M."/>
            <person name="Nazareth L.V."/>
            <person name="Nelson J."/>
            <person name="Ng B.M."/>
            <person name="Nguyen N.B."/>
            <person name="Nguyen P.Q."/>
            <person name="Nguyen T."/>
            <person name="Obregon M."/>
            <person name="Okwuonu G.O."/>
            <person name="Onwere C.G."/>
            <person name="Orozco G."/>
            <person name="Parra A."/>
            <person name="Patel S."/>
            <person name="Patil S."/>
            <person name="Perez A."/>
            <person name="Perez Y."/>
            <person name="Pham C."/>
            <person name="Primus E.L."/>
            <person name="Pu L.-L."/>
            <person name="Puazo M."/>
            <person name="Qin X."/>
            <person name="Quiroz J.B."/>
            <person name="Reese J."/>
            <person name="Richards S."/>
            <person name="Rives C.M."/>
            <person name="Robberts R."/>
            <person name="Ruiz S.J."/>
            <person name="Ruiz M.J."/>
            <person name="Santibanez J."/>
            <person name="Schneider B.W."/>
            <person name="Sisson I."/>
            <person name="Smith M."/>
            <person name="Sodergren E."/>
            <person name="Song X.-Z."/>
            <person name="Song B.B."/>
            <person name="Summersgill H."/>
            <person name="Thelus R."/>
            <person name="Thornton R.D."/>
            <person name="Trejos Z.Y."/>
            <person name="Usmani K."/>
            <person name="Vattathil S."/>
            <person name="Villasana D."/>
            <person name="Walker D.L."/>
            <person name="Wang S."/>
            <person name="Wang K."/>
            <person name="White C.S."/>
            <person name="Williams A.C."/>
            <person name="Williamson J."/>
            <person name="Wilson K."/>
            <person name="Woghiren I.O."/>
            <person name="Woodworth J.R."/>
            <person name="Worley K.C."/>
            <person name="Wright R.A."/>
            <person name="Wu W."/>
            <person name="Young L."/>
            <person name="Zhang L."/>
            <person name="Zhang J."/>
            <person name="Zhu Y."/>
            <person name="Muzny D.M."/>
            <person name="Weinstock G."/>
            <person name="Gibbs R.A."/>
        </authorList>
    </citation>
    <scope>NUCLEOTIDE SEQUENCE [LARGE SCALE GENOMIC DNA]</scope>
    <source>
        <strain evidence="2">LSR1</strain>
    </source>
</reference>
<dbReference type="PANTHER" id="PTHR47331">
    <property type="entry name" value="PHD-TYPE DOMAIN-CONTAINING PROTEIN"/>
    <property type="match status" value="1"/>
</dbReference>
<dbReference type="PANTHER" id="PTHR47331:SF5">
    <property type="entry name" value="RIBONUCLEASE H"/>
    <property type="match status" value="1"/>
</dbReference>
<dbReference type="EnsemblMetazoa" id="XM_008183213.1">
    <property type="protein sequence ID" value="XP_008181435.1"/>
    <property type="gene ID" value="LOC103308922"/>
</dbReference>
<sequence length="238" mass="27616">MSTVFGWVLMGKTSSSPDRNIVTMCSTTDSVERKLQRFLENEDVPIVEKSSQADLECERIYQSTTTHQSDGRYIVHLLFQKDPPLLGKSKNVALHRLEQLENRFKRFPKLRKEYHNAMKDFLDLGHMSQIKVPSVDEQTGASYIPYQAVLRPESTTTKTRIVFDAPAKSSSGLSFNNNLWCGAKLQQELPSIVLRFRLHFIVFTADIKQMFRLIKVIEAHRLYQRLLYRKMSRSRSTK</sequence>
<dbReference type="AlphaFoldDB" id="A0A8R2F6X9"/>
<dbReference type="GeneID" id="103308922"/>
<keyword evidence="2" id="KW-1185">Reference proteome</keyword>
<reference evidence="1" key="2">
    <citation type="submission" date="2022-06" db="UniProtKB">
        <authorList>
            <consortium name="EnsemblMetazoa"/>
        </authorList>
    </citation>
    <scope>IDENTIFICATION</scope>
</reference>